<dbReference type="NCBIfam" id="NF007739">
    <property type="entry name" value="PRK10419.1"/>
    <property type="match status" value="2"/>
</dbReference>
<dbReference type="SMART" id="SM00382">
    <property type="entry name" value="AAA"/>
    <property type="match status" value="2"/>
</dbReference>
<dbReference type="InterPro" id="IPR050388">
    <property type="entry name" value="ABC_Ni/Peptide_Import"/>
</dbReference>
<evidence type="ECO:0000256" key="4">
    <source>
        <dbReference type="ARBA" id="ARBA00022475"/>
    </source>
</evidence>
<evidence type="ECO:0000256" key="7">
    <source>
        <dbReference type="ARBA" id="ARBA00023136"/>
    </source>
</evidence>
<dbReference type="Pfam" id="PF00005">
    <property type="entry name" value="ABC_tran"/>
    <property type="match status" value="2"/>
</dbReference>
<dbReference type="GO" id="GO:0016887">
    <property type="term" value="F:ATP hydrolysis activity"/>
    <property type="evidence" value="ECO:0007669"/>
    <property type="project" value="InterPro"/>
</dbReference>
<dbReference type="CDD" id="cd03257">
    <property type="entry name" value="ABC_NikE_OppD_transporters"/>
    <property type="match status" value="2"/>
</dbReference>
<sequence length="592" mass="64575">MNAATDNAQGARRPVLTVRDLTVQVATTEGAMTVLDRLSFDLFAGETLCLAGESGSGKSMTALSIMGLLPKPMCRIAGGQIMLGDLDLTQLDDSGYRKIRSARIAMIFQEPMTSLNPVLRIGTQLQEVLLEHGQCTRRDAPQRALQLLRDVRLTEPERRLRQYPHELSGGMRQRVMIAMALACDPEILIADEPTTALDVTVQAEILDLIRALQAEHGTAVLMITHDMGVVAEMADRVIVLRHGVVEESAAVETLFAAPQTAYAQELLAAVPRLGHAPPRIAKPASESVLDVRDLVVNFDIRGGILNRPVARVHAVEGVSFSVARGETLALVGESGCGKSTIGKALLGLVPWQGSIKVAGREMSGLSARGLNEVRRDIQMVFQDPGASLDARMTVRDQVAEPLKVHGLSRGSELNDRVEWLFKRVGLTQDQLNRYPHEFSGGQRQRVCIARALALGPKIIVADESVSALDVSVQAQVLDLLRELQAEDGISYLFVSHDMAVIEQMADRVAVMRLGQIVEHGSREQVLQSPAHAYTRRLLAAVPVPDPQHQRPPKVIEAQDMPSPIRPLGDRPHRWPQTEVAPGHWAAMQEASV</sequence>
<accession>A0A2K9MHR7</accession>
<evidence type="ECO:0000256" key="1">
    <source>
        <dbReference type="ARBA" id="ARBA00004417"/>
    </source>
</evidence>
<dbReference type="InterPro" id="IPR013563">
    <property type="entry name" value="Oligopep_ABC_C"/>
</dbReference>
<dbReference type="Pfam" id="PF08352">
    <property type="entry name" value="oligo_HPY"/>
    <property type="match status" value="1"/>
</dbReference>
<dbReference type="PANTHER" id="PTHR43297">
    <property type="entry name" value="OLIGOPEPTIDE TRANSPORT ATP-BINDING PROTEIN APPD"/>
    <property type="match status" value="1"/>
</dbReference>
<dbReference type="AlphaFoldDB" id="A0A2K9MHR7"/>
<keyword evidence="5" id="KW-0547">Nucleotide-binding</keyword>
<reference evidence="10" key="1">
    <citation type="submission" date="2017-12" db="EMBL/GenBank/DDBJ databases">
        <title>Genomic analysis of Paracoccus sp. CBA4604.</title>
        <authorList>
            <person name="Roh S.W."/>
            <person name="Kim J.Y."/>
            <person name="Kim J.S."/>
        </authorList>
    </citation>
    <scope>NUCLEOTIDE SEQUENCE [LARGE SCALE GENOMIC DNA]</scope>
    <source>
        <strain evidence="10">CBA4604</strain>
    </source>
</reference>
<dbReference type="RefSeq" id="WP_101500499.1">
    <property type="nucleotide sequence ID" value="NZ_CP025583.1"/>
</dbReference>
<dbReference type="PANTHER" id="PTHR43297:SF2">
    <property type="entry name" value="DIPEPTIDE TRANSPORT ATP-BINDING PROTEIN DPPD"/>
    <property type="match status" value="1"/>
</dbReference>
<dbReference type="EMBL" id="CP025583">
    <property type="protein sequence ID" value="AUM75154.1"/>
    <property type="molecule type" value="Genomic_DNA"/>
</dbReference>
<dbReference type="InterPro" id="IPR003439">
    <property type="entry name" value="ABC_transporter-like_ATP-bd"/>
</dbReference>
<evidence type="ECO:0000256" key="5">
    <source>
        <dbReference type="ARBA" id="ARBA00022741"/>
    </source>
</evidence>
<evidence type="ECO:0000313" key="10">
    <source>
        <dbReference type="Proteomes" id="UP000234882"/>
    </source>
</evidence>
<dbReference type="PROSITE" id="PS00211">
    <property type="entry name" value="ABC_TRANSPORTER_1"/>
    <property type="match status" value="2"/>
</dbReference>
<dbReference type="Gene3D" id="3.40.50.300">
    <property type="entry name" value="P-loop containing nucleotide triphosphate hydrolases"/>
    <property type="match status" value="2"/>
</dbReference>
<proteinExistence type="inferred from homology"/>
<keyword evidence="4" id="KW-1003">Cell membrane</keyword>
<dbReference type="Proteomes" id="UP000234882">
    <property type="component" value="Chromosome"/>
</dbReference>
<evidence type="ECO:0000256" key="2">
    <source>
        <dbReference type="ARBA" id="ARBA00005417"/>
    </source>
</evidence>
<dbReference type="NCBIfam" id="NF008453">
    <property type="entry name" value="PRK11308.1"/>
    <property type="match status" value="2"/>
</dbReference>
<dbReference type="FunFam" id="3.40.50.300:FF:000016">
    <property type="entry name" value="Oligopeptide ABC transporter ATP-binding component"/>
    <property type="match status" value="2"/>
</dbReference>
<dbReference type="GO" id="GO:0055085">
    <property type="term" value="P:transmembrane transport"/>
    <property type="evidence" value="ECO:0007669"/>
    <property type="project" value="UniProtKB-ARBA"/>
</dbReference>
<gene>
    <name evidence="9" type="ORF">CYR75_13395</name>
</gene>
<dbReference type="KEGG" id="paru:CYR75_13395"/>
<protein>
    <submittedName>
        <fullName evidence="9">ABC transporter ATP-binding protein</fullName>
    </submittedName>
</protein>
<evidence type="ECO:0000259" key="8">
    <source>
        <dbReference type="PROSITE" id="PS50893"/>
    </source>
</evidence>
<dbReference type="InterPro" id="IPR003593">
    <property type="entry name" value="AAA+_ATPase"/>
</dbReference>
<dbReference type="GO" id="GO:0005524">
    <property type="term" value="F:ATP binding"/>
    <property type="evidence" value="ECO:0007669"/>
    <property type="project" value="UniProtKB-KW"/>
</dbReference>
<dbReference type="SUPFAM" id="SSF52540">
    <property type="entry name" value="P-loop containing nucleoside triphosphate hydrolases"/>
    <property type="match status" value="2"/>
</dbReference>
<dbReference type="InterPro" id="IPR017871">
    <property type="entry name" value="ABC_transporter-like_CS"/>
</dbReference>
<dbReference type="OrthoDB" id="9802264at2"/>
<evidence type="ECO:0000256" key="6">
    <source>
        <dbReference type="ARBA" id="ARBA00022840"/>
    </source>
</evidence>
<dbReference type="InterPro" id="IPR027417">
    <property type="entry name" value="P-loop_NTPase"/>
</dbReference>
<keyword evidence="7" id="KW-0472">Membrane</keyword>
<keyword evidence="10" id="KW-1185">Reference proteome</keyword>
<comment type="similarity">
    <text evidence="2">Belongs to the ABC transporter superfamily.</text>
</comment>
<feature type="domain" description="ABC transporter" evidence="8">
    <location>
        <begin position="289"/>
        <end position="538"/>
    </location>
</feature>
<name>A0A2K9MHR7_9RHOB</name>
<dbReference type="PROSITE" id="PS50893">
    <property type="entry name" value="ABC_TRANSPORTER_2"/>
    <property type="match status" value="2"/>
</dbReference>
<dbReference type="GO" id="GO:0015833">
    <property type="term" value="P:peptide transport"/>
    <property type="evidence" value="ECO:0007669"/>
    <property type="project" value="InterPro"/>
</dbReference>
<evidence type="ECO:0000313" key="9">
    <source>
        <dbReference type="EMBL" id="AUM75154.1"/>
    </source>
</evidence>
<keyword evidence="3" id="KW-0813">Transport</keyword>
<dbReference type="GO" id="GO:0005886">
    <property type="term" value="C:plasma membrane"/>
    <property type="evidence" value="ECO:0007669"/>
    <property type="project" value="UniProtKB-SubCell"/>
</dbReference>
<comment type="subcellular location">
    <subcellularLocation>
        <location evidence="1">Cell inner membrane</location>
        <topology evidence="1">Peripheral membrane protein</topology>
    </subcellularLocation>
</comment>
<organism evidence="9 10">
    <name type="scientific">Paracoccus jeotgali</name>
    <dbReference type="NCBI Taxonomy" id="2065379"/>
    <lineage>
        <taxon>Bacteria</taxon>
        <taxon>Pseudomonadati</taxon>
        <taxon>Pseudomonadota</taxon>
        <taxon>Alphaproteobacteria</taxon>
        <taxon>Rhodobacterales</taxon>
        <taxon>Paracoccaceae</taxon>
        <taxon>Paracoccus</taxon>
    </lineage>
</organism>
<feature type="domain" description="ABC transporter" evidence="8">
    <location>
        <begin position="16"/>
        <end position="267"/>
    </location>
</feature>
<evidence type="ECO:0000256" key="3">
    <source>
        <dbReference type="ARBA" id="ARBA00022448"/>
    </source>
</evidence>
<keyword evidence="6 9" id="KW-0067">ATP-binding</keyword>